<dbReference type="InterPro" id="IPR036397">
    <property type="entry name" value="RNaseH_sf"/>
</dbReference>
<feature type="compositionally biased region" description="Low complexity" evidence="9">
    <location>
        <begin position="711"/>
        <end position="727"/>
    </location>
</feature>
<dbReference type="InterPro" id="IPR010997">
    <property type="entry name" value="HRDC-like_sf"/>
</dbReference>
<feature type="compositionally biased region" description="Acidic residues" evidence="9">
    <location>
        <begin position="812"/>
        <end position="823"/>
    </location>
</feature>
<dbReference type="InterPro" id="IPR012588">
    <property type="entry name" value="Exosome-assoc_fac_Rrp6_N"/>
</dbReference>
<dbReference type="PROSITE" id="PS50967">
    <property type="entry name" value="HRDC"/>
    <property type="match status" value="1"/>
</dbReference>
<feature type="compositionally biased region" description="Low complexity" evidence="9">
    <location>
        <begin position="1144"/>
        <end position="1162"/>
    </location>
</feature>
<dbReference type="GO" id="GO:0071038">
    <property type="term" value="P:TRAMP-dependent tRNA surveillance pathway"/>
    <property type="evidence" value="ECO:0000318"/>
    <property type="project" value="GO_Central"/>
</dbReference>
<dbReference type="GO" id="GO:0071040">
    <property type="term" value="P:nuclear polyadenylation-dependent antisense transcript catabolic process"/>
    <property type="evidence" value="ECO:0000318"/>
    <property type="project" value="GO_Central"/>
</dbReference>
<keyword evidence="4" id="KW-0378">Hydrolase</keyword>
<dbReference type="GeneID" id="8618039"/>
<evidence type="ECO:0000256" key="5">
    <source>
        <dbReference type="ARBA" id="ARBA00022835"/>
    </source>
</evidence>
<dbReference type="Gene3D" id="1.10.150.80">
    <property type="entry name" value="HRDC domain"/>
    <property type="match status" value="1"/>
</dbReference>
<feature type="compositionally biased region" description="Low complexity" evidence="9">
    <location>
        <begin position="776"/>
        <end position="802"/>
    </location>
</feature>
<feature type="domain" description="HRDC" evidence="10">
    <location>
        <begin position="480"/>
        <end position="560"/>
    </location>
</feature>
<dbReference type="Pfam" id="PF08066">
    <property type="entry name" value="PMC2NT"/>
    <property type="match status" value="1"/>
</dbReference>
<keyword evidence="3" id="KW-0540">Nuclease</keyword>
<feature type="compositionally biased region" description="Polar residues" evidence="9">
    <location>
        <begin position="645"/>
        <end position="654"/>
    </location>
</feature>
<feature type="region of interest" description="Disordered" evidence="9">
    <location>
        <begin position="610"/>
        <end position="654"/>
    </location>
</feature>
<dbReference type="EMBL" id="AAFI02000006">
    <property type="protein sequence ID" value="EAL71650.2"/>
    <property type="molecule type" value="Genomic_DNA"/>
</dbReference>
<dbReference type="GO" id="GO:0000467">
    <property type="term" value="P:exonucleolytic trimming to generate mature 3'-end of 5.8S rRNA from tricistronic rRNA transcript (SSU-rRNA, 5.8S rRNA, LSU-rRNA)"/>
    <property type="evidence" value="ECO:0000318"/>
    <property type="project" value="GO_Central"/>
</dbReference>
<dbReference type="GO" id="GO:0003727">
    <property type="term" value="F:single-stranded RNA binding"/>
    <property type="evidence" value="ECO:0000318"/>
    <property type="project" value="GO_Central"/>
</dbReference>
<dbReference type="GO" id="GO:0071035">
    <property type="term" value="P:nuclear polyadenylation-dependent rRNA catabolic process"/>
    <property type="evidence" value="ECO:0000318"/>
    <property type="project" value="GO_Central"/>
</dbReference>
<dbReference type="Pfam" id="PF01612">
    <property type="entry name" value="DNA_pol_A_exo1"/>
    <property type="match status" value="1"/>
</dbReference>
<feature type="compositionally biased region" description="Low complexity" evidence="9">
    <location>
        <begin position="1022"/>
        <end position="1130"/>
    </location>
</feature>
<dbReference type="PANTHER" id="PTHR12124:SF47">
    <property type="entry name" value="EXOSOME COMPONENT 10"/>
    <property type="match status" value="1"/>
</dbReference>
<evidence type="ECO:0000256" key="6">
    <source>
        <dbReference type="ARBA" id="ARBA00022839"/>
    </source>
</evidence>
<dbReference type="FunFam" id="1.10.150.80:FF:000001">
    <property type="entry name" value="Putative exosome component 10"/>
    <property type="match status" value="1"/>
</dbReference>
<dbReference type="SUPFAM" id="SSF47819">
    <property type="entry name" value="HRDC-like"/>
    <property type="match status" value="1"/>
</dbReference>
<keyword evidence="5" id="KW-0271">Exosome</keyword>
<dbReference type="eggNOG" id="KOG2206">
    <property type="taxonomic scope" value="Eukaryota"/>
</dbReference>
<dbReference type="SMART" id="SM00474">
    <property type="entry name" value="35EXOc"/>
    <property type="match status" value="1"/>
</dbReference>
<name>Q55AW0_DICDI</name>
<dbReference type="Gene3D" id="3.30.420.10">
    <property type="entry name" value="Ribonuclease H-like superfamily/Ribonuclease H"/>
    <property type="match status" value="1"/>
</dbReference>
<evidence type="ECO:0000256" key="8">
    <source>
        <dbReference type="ARBA" id="ARBA00043957"/>
    </source>
</evidence>
<proteinExistence type="inferred from homology"/>
<dbReference type="AlphaFoldDB" id="Q55AW0"/>
<evidence type="ECO:0000256" key="4">
    <source>
        <dbReference type="ARBA" id="ARBA00022801"/>
    </source>
</evidence>
<dbReference type="GO" id="GO:0071051">
    <property type="term" value="P:poly(A)-dependent snoRNA 3'-end processing"/>
    <property type="evidence" value="ECO:0000318"/>
    <property type="project" value="GO_Central"/>
</dbReference>
<dbReference type="Pfam" id="PF00570">
    <property type="entry name" value="HRDC"/>
    <property type="match status" value="1"/>
</dbReference>
<dbReference type="SMART" id="SM00341">
    <property type="entry name" value="HRDC"/>
    <property type="match status" value="1"/>
</dbReference>
<keyword evidence="2" id="KW-0698">rRNA processing</keyword>
<comment type="subcellular location">
    <subcellularLocation>
        <location evidence="1">Nucleus</location>
    </subcellularLocation>
</comment>
<dbReference type="GO" id="GO:0000175">
    <property type="term" value="F:3'-5'-RNA exonuclease activity"/>
    <property type="evidence" value="ECO:0000318"/>
    <property type="project" value="GO_Central"/>
</dbReference>
<dbReference type="GO" id="GO:0006402">
    <property type="term" value="P:mRNA catabolic process"/>
    <property type="evidence" value="ECO:0000250"/>
    <property type="project" value="dictyBase"/>
</dbReference>
<feature type="compositionally biased region" description="Polar residues" evidence="9">
    <location>
        <begin position="934"/>
        <end position="948"/>
    </location>
</feature>
<reference evidence="11 12" key="1">
    <citation type="journal article" date="2005" name="Nature">
        <title>The genome of the social amoeba Dictyostelium discoideum.</title>
        <authorList>
            <consortium name="The Dictyostelium discoideum Sequencing Consortium"/>
            <person name="Eichinger L."/>
            <person name="Pachebat J.A."/>
            <person name="Glockner G."/>
            <person name="Rajandream M.A."/>
            <person name="Sucgang R."/>
            <person name="Berriman M."/>
            <person name="Song J."/>
            <person name="Olsen R."/>
            <person name="Szafranski K."/>
            <person name="Xu Q."/>
            <person name="Tunggal B."/>
            <person name="Kummerfeld S."/>
            <person name="Madera M."/>
            <person name="Konfortov B.A."/>
            <person name="Rivero F."/>
            <person name="Bankier A.T."/>
            <person name="Lehmann R."/>
            <person name="Hamlin N."/>
            <person name="Davies R."/>
            <person name="Gaudet P."/>
            <person name="Fey P."/>
            <person name="Pilcher K."/>
            <person name="Chen G."/>
            <person name="Saunders D."/>
            <person name="Sodergren E."/>
            <person name="Davis P."/>
            <person name="Kerhornou A."/>
            <person name="Nie X."/>
            <person name="Hall N."/>
            <person name="Anjard C."/>
            <person name="Hemphill L."/>
            <person name="Bason N."/>
            <person name="Farbrother P."/>
            <person name="Desany B."/>
            <person name="Just E."/>
            <person name="Morio T."/>
            <person name="Rost R."/>
            <person name="Churcher C."/>
            <person name="Cooper J."/>
            <person name="Haydock S."/>
            <person name="van Driessche N."/>
            <person name="Cronin A."/>
            <person name="Goodhead I."/>
            <person name="Muzny D."/>
            <person name="Mourier T."/>
            <person name="Pain A."/>
            <person name="Lu M."/>
            <person name="Harper D."/>
            <person name="Lindsay R."/>
            <person name="Hauser H."/>
            <person name="James K."/>
            <person name="Quiles M."/>
            <person name="Madan Babu M."/>
            <person name="Saito T."/>
            <person name="Buchrieser C."/>
            <person name="Wardroper A."/>
            <person name="Felder M."/>
            <person name="Thangavelu M."/>
            <person name="Johnson D."/>
            <person name="Knights A."/>
            <person name="Loulseged H."/>
            <person name="Mungall K."/>
            <person name="Oliver K."/>
            <person name="Price C."/>
            <person name="Quail M.A."/>
            <person name="Urushihara H."/>
            <person name="Hernandez J."/>
            <person name="Rabbinowitsch E."/>
            <person name="Steffen D."/>
            <person name="Sanders M."/>
            <person name="Ma J."/>
            <person name="Kohara Y."/>
            <person name="Sharp S."/>
            <person name="Simmonds M."/>
            <person name="Spiegler S."/>
            <person name="Tivey A."/>
            <person name="Sugano S."/>
            <person name="White B."/>
            <person name="Walker D."/>
            <person name="Woodward J."/>
            <person name="Winckler T."/>
            <person name="Tanaka Y."/>
            <person name="Shaulsky G."/>
            <person name="Schleicher M."/>
            <person name="Weinstock G."/>
            <person name="Rosenthal A."/>
            <person name="Cox E.C."/>
            <person name="Chisholm R.L."/>
            <person name="Gibbs R."/>
            <person name="Loomis W.F."/>
            <person name="Platzer M."/>
            <person name="Kay R.R."/>
            <person name="Williams J."/>
            <person name="Dear P.H."/>
            <person name="Noegel A.A."/>
            <person name="Barrell B."/>
            <person name="Kuspa A."/>
        </authorList>
    </citation>
    <scope>NUCLEOTIDE SEQUENCE [LARGE SCALE GENOMIC DNA]</scope>
    <source>
        <strain evidence="11 12">AX4</strain>
    </source>
</reference>
<dbReference type="Reactome" id="R-DDI-6791226">
    <property type="pathway name" value="Major pathway of rRNA processing in the nucleolus and cytosol"/>
</dbReference>
<dbReference type="VEuPathDB" id="AmoebaDB:DDB_G0271572"/>
<feature type="compositionally biased region" description="Low complexity" evidence="9">
    <location>
        <begin position="620"/>
        <end position="632"/>
    </location>
</feature>
<dbReference type="KEGG" id="ddi:DDB_G0271572"/>
<evidence type="ECO:0000256" key="3">
    <source>
        <dbReference type="ARBA" id="ARBA00022722"/>
    </source>
</evidence>
<keyword evidence="7" id="KW-0539">Nucleus</keyword>
<evidence type="ECO:0000313" key="11">
    <source>
        <dbReference type="EMBL" id="EAL71650.2"/>
    </source>
</evidence>
<dbReference type="InterPro" id="IPR049559">
    <property type="entry name" value="Rrp6p-like_exo"/>
</dbReference>
<evidence type="ECO:0000256" key="9">
    <source>
        <dbReference type="SAM" id="MobiDB-lite"/>
    </source>
</evidence>
<keyword evidence="12" id="KW-1185">Reference proteome</keyword>
<dbReference type="FunFam" id="3.30.420.10:FF:000059">
    <property type="entry name" value="Exosome complex exonuclease Rrp6"/>
    <property type="match status" value="1"/>
</dbReference>
<dbReference type="GO" id="GO:0071044">
    <property type="term" value="P:histone mRNA catabolic process"/>
    <property type="evidence" value="ECO:0000318"/>
    <property type="project" value="GO_Central"/>
</dbReference>
<dbReference type="FunCoup" id="Q55AW0">
    <property type="interactions" value="61"/>
</dbReference>
<feature type="region of interest" description="Disordered" evidence="9">
    <location>
        <begin position="711"/>
        <end position="747"/>
    </location>
</feature>
<feature type="compositionally biased region" description="Acidic residues" evidence="9">
    <location>
        <begin position="880"/>
        <end position="898"/>
    </location>
</feature>
<dbReference type="CDD" id="cd06147">
    <property type="entry name" value="Rrp6p_like_exo"/>
    <property type="match status" value="1"/>
</dbReference>
<gene>
    <name evidence="11" type="primary">exosc10</name>
    <name evidence="11" type="ORF">DDB_G0271572</name>
</gene>
<comment type="similarity">
    <text evidence="8">Belongs to the exosome component 10/RRP6 family.</text>
</comment>
<sequence length="1195" mass="134628">MFSNNNTFNENGTTNDRVEQFSKQLFGGLVQAAKLSNNLPSEEDYSYYETFPEFKLKMNSLGKRLLNLAQNFVQSENPKSDLSLTDTNDVDDLSDRFSGIVDIVDGMIDKVDKTIDPKYNQNQTNIFISSTIQPGNSKKAGNEINMFYGNNIVRPQHKFEDPFDNNNFPFLPKIRSKPNAMVELDEVFKKSIPKEISFGKIIRSKEQEGIIFPHPYEYEINNFKYTEQQTQQCKEILARGLDETPFTWVETVRQLEELVEKLIHCQEIAIDLEHHSYRTYQGFTCLMQISTRSEDFLIDTLLLRSHIHMLNQVFTNPSIVKVLHGSDSDIKWLQRDFGVYIVNMFDTGQASRILEYPSASLAFLLKFYCAIDANKKYQLADWRIRKLPEEMIKYAREDTHYLLYIYDRLRNELISKGNKNLGSSGTSTNTSTSTTTQLNNHLLLEVLRRSRELSLLRYEKDILDDNSHINFAKKLNLQYSPTQLNVLKVLYHWREGLARDEDESVRYILPNQMMLTIVERQPTSVQELLTLCSPIPPSIKQHSHQLIQEILKARIEDPSKQPSFIPQLHSLLNNQSNVFYTQKQQQIQQQQIQQQQQVTAATVPQATTIKPIIQPPPPQQQQLQQPQQQQPIKTERSLSPVPNIKNHNSNSPVLTTDQLYKTAKWLSSDVDNATGNGNFGQSATTHVAMVNNLQPAFQSLTSIGKKSTCVSSVNQSNHSSTSISTNSLFDISSSGDDENHPDRKRSKRIASMVASSFEQSTYAPVFKPTQQLKSIDQQQQQSDNNNNNNNNNNGDGDNNQDSEITGGVSGNDDNDEMDYDDDDKSSKSSKSSRRSGNTGGGGGGTGASNGDEESDDDDDDDDDDEEDDDDESTNNNNNKDDDEDDEEDEDIDDESDDEKDSKHSNDSTSTSNSTTTTTTTTTANTSSSNLNNNQVPKSMQEIYQLSNMNRRRNKEKKKLKENSSISATTSLSTSPSSLLDSTNNPPKSKKDENASVTDTFSFLKEIGWINNEQSADSFKPVSQQLQQQPASSATATTTTTSTLSQPQQPSPQLNTSTQSNKSQIQSIPQQIQQQTQSLASSSSSSTTITTTTSGVVSKKQSKQTLQQQPSQQQPIQPSQQPQQPQQQQQQFVSFDYSQVSTIQQTNSNNPNQQQNFFNTDFQGTKKKSSSTGSVKAKSGTFVLYVLKFLLLVSYF</sequence>
<dbReference type="RefSeq" id="XP_645586.2">
    <property type="nucleotide sequence ID" value="XM_640494.2"/>
</dbReference>
<dbReference type="InterPro" id="IPR002121">
    <property type="entry name" value="HRDC_dom"/>
</dbReference>
<dbReference type="InParanoid" id="Q55AW0"/>
<feature type="compositionally biased region" description="Basic residues" evidence="9">
    <location>
        <begin position="949"/>
        <end position="959"/>
    </location>
</feature>
<feature type="region of interest" description="Disordered" evidence="9">
    <location>
        <begin position="770"/>
        <end position="995"/>
    </location>
</feature>
<feature type="compositionally biased region" description="Acidic residues" evidence="9">
    <location>
        <begin position="850"/>
        <end position="872"/>
    </location>
</feature>
<dbReference type="InterPro" id="IPR002562">
    <property type="entry name" value="3'-5'_exonuclease_dom"/>
</dbReference>
<dbReference type="dictyBase" id="DDB_G0271572">
    <property type="gene designation" value="exosc10"/>
</dbReference>
<evidence type="ECO:0000256" key="1">
    <source>
        <dbReference type="ARBA" id="ARBA00004123"/>
    </source>
</evidence>
<feature type="compositionally biased region" description="Low complexity" evidence="9">
    <location>
        <begin position="962"/>
        <end position="986"/>
    </location>
</feature>
<dbReference type="GO" id="GO:0071036">
    <property type="term" value="P:nuclear polyadenylation-dependent snoRNA catabolic process"/>
    <property type="evidence" value="ECO:0000318"/>
    <property type="project" value="GO_Central"/>
</dbReference>
<dbReference type="GO" id="GO:0071037">
    <property type="term" value="P:nuclear polyadenylation-dependent snRNA catabolic process"/>
    <property type="evidence" value="ECO:0000318"/>
    <property type="project" value="GO_Central"/>
</dbReference>
<dbReference type="HOGENOM" id="CLU_271430_0_0_1"/>
<evidence type="ECO:0000256" key="2">
    <source>
        <dbReference type="ARBA" id="ARBA00022552"/>
    </source>
</evidence>
<dbReference type="Proteomes" id="UP000002195">
    <property type="component" value="Unassembled WGS sequence"/>
</dbReference>
<dbReference type="PaxDb" id="44689-DDB0233752"/>
<feature type="compositionally biased region" description="Low complexity" evidence="9">
    <location>
        <begin position="906"/>
        <end position="933"/>
    </location>
</feature>
<dbReference type="GO" id="GO:0000176">
    <property type="term" value="C:nuclear exosome (RNase complex)"/>
    <property type="evidence" value="ECO:0000318"/>
    <property type="project" value="GO_Central"/>
</dbReference>
<dbReference type="GO" id="GO:0071039">
    <property type="term" value="P:nuclear polyadenylation-dependent CUT catabolic process"/>
    <property type="evidence" value="ECO:0000318"/>
    <property type="project" value="GO_Central"/>
</dbReference>
<dbReference type="GO" id="GO:0005730">
    <property type="term" value="C:nucleolus"/>
    <property type="evidence" value="ECO:0000250"/>
    <property type="project" value="dictyBase"/>
</dbReference>
<evidence type="ECO:0000259" key="10">
    <source>
        <dbReference type="PROSITE" id="PS50967"/>
    </source>
</evidence>
<keyword evidence="6 11" id="KW-0269">Exonuclease</keyword>
<evidence type="ECO:0000256" key="7">
    <source>
        <dbReference type="ARBA" id="ARBA00023242"/>
    </source>
</evidence>
<dbReference type="GO" id="GO:0000166">
    <property type="term" value="F:nucleotide binding"/>
    <property type="evidence" value="ECO:0007669"/>
    <property type="project" value="InterPro"/>
</dbReference>
<organism evidence="11 12">
    <name type="scientific">Dictyostelium discoideum</name>
    <name type="common">Social amoeba</name>
    <dbReference type="NCBI Taxonomy" id="44689"/>
    <lineage>
        <taxon>Eukaryota</taxon>
        <taxon>Amoebozoa</taxon>
        <taxon>Evosea</taxon>
        <taxon>Eumycetozoa</taxon>
        <taxon>Dictyostelia</taxon>
        <taxon>Dictyosteliales</taxon>
        <taxon>Dictyosteliaceae</taxon>
        <taxon>Dictyostelium</taxon>
    </lineage>
</organism>
<dbReference type="InterPro" id="IPR044876">
    <property type="entry name" value="HRDC_dom_sf"/>
</dbReference>
<dbReference type="SUPFAM" id="SSF53098">
    <property type="entry name" value="Ribonuclease H-like"/>
    <property type="match status" value="1"/>
</dbReference>
<dbReference type="InterPro" id="IPR045092">
    <property type="entry name" value="Rrp6-like"/>
</dbReference>
<evidence type="ECO:0000313" key="12">
    <source>
        <dbReference type="Proteomes" id="UP000002195"/>
    </source>
</evidence>
<comment type="caution">
    <text evidence="11">The sequence shown here is derived from an EMBL/GenBank/DDBJ whole genome shotgun (WGS) entry which is preliminary data.</text>
</comment>
<feature type="region of interest" description="Disordered" evidence="9">
    <location>
        <begin position="1017"/>
        <end position="1130"/>
    </location>
</feature>
<feature type="compositionally biased region" description="Gly residues" evidence="9">
    <location>
        <begin position="837"/>
        <end position="847"/>
    </location>
</feature>
<dbReference type="PANTHER" id="PTHR12124">
    <property type="entry name" value="POLYMYOSITIS/SCLERODERMA AUTOANTIGEN-RELATED"/>
    <property type="match status" value="1"/>
</dbReference>
<feature type="region of interest" description="Disordered" evidence="9">
    <location>
        <begin position="1144"/>
        <end position="1173"/>
    </location>
</feature>
<dbReference type="OMA" id="AGWIESK"/>
<protein>
    <submittedName>
        <fullName evidence="11">3'-5' exonuclease</fullName>
    </submittedName>
</protein>
<dbReference type="SMR" id="Q55AW0"/>
<dbReference type="STRING" id="44689.Q55AW0"/>
<dbReference type="InterPro" id="IPR012337">
    <property type="entry name" value="RNaseH-like_sf"/>
</dbReference>
<accession>Q55AW0</accession>